<dbReference type="GO" id="GO:0000166">
    <property type="term" value="F:nucleotide binding"/>
    <property type="evidence" value="ECO:0007669"/>
    <property type="project" value="UniProtKB-KW"/>
</dbReference>
<dbReference type="InterPro" id="IPR041118">
    <property type="entry name" value="Rx_N"/>
</dbReference>
<evidence type="ECO:0000313" key="5">
    <source>
        <dbReference type="EMBL" id="ERN08360.1"/>
    </source>
</evidence>
<dbReference type="PANTHER" id="PTHR19338">
    <property type="entry name" value="TRANSLOCASE OF INNER MITOCHONDRIAL MEMBRANE 13 HOMOLOG"/>
    <property type="match status" value="1"/>
</dbReference>
<gene>
    <name evidence="5" type="ORF">AMTR_s00148p00037080</name>
</gene>
<keyword evidence="1" id="KW-0677">Repeat</keyword>
<dbReference type="Gene3D" id="1.20.5.4130">
    <property type="match status" value="1"/>
</dbReference>
<dbReference type="HOGENOM" id="CLU_000837_29_3_1"/>
<dbReference type="Proteomes" id="UP000017836">
    <property type="component" value="Unassembled WGS sequence"/>
</dbReference>
<keyword evidence="6" id="KW-1185">Reference proteome</keyword>
<dbReference type="CDD" id="cd14798">
    <property type="entry name" value="RX-CC_like"/>
    <property type="match status" value="1"/>
</dbReference>
<protein>
    <recommendedName>
        <fullName evidence="4">Disease resistance N-terminal domain-containing protein</fullName>
    </recommendedName>
</protein>
<organism evidence="5 6">
    <name type="scientific">Amborella trichopoda</name>
    <dbReference type="NCBI Taxonomy" id="13333"/>
    <lineage>
        <taxon>Eukaryota</taxon>
        <taxon>Viridiplantae</taxon>
        <taxon>Streptophyta</taxon>
        <taxon>Embryophyta</taxon>
        <taxon>Tracheophyta</taxon>
        <taxon>Spermatophyta</taxon>
        <taxon>Magnoliopsida</taxon>
        <taxon>Amborellales</taxon>
        <taxon>Amborellaceae</taxon>
        <taxon>Amborella</taxon>
    </lineage>
</organism>
<reference evidence="6" key="1">
    <citation type="journal article" date="2013" name="Science">
        <title>The Amborella genome and the evolution of flowering plants.</title>
        <authorList>
            <consortium name="Amborella Genome Project"/>
        </authorList>
    </citation>
    <scope>NUCLEOTIDE SEQUENCE [LARGE SCALE GENOMIC DNA]</scope>
</reference>
<dbReference type="PANTHER" id="PTHR19338:SF0">
    <property type="entry name" value="MITOCHONDRIAL IMPORT INNER MEMBRANE TRANSLOCASE SUBUNIT TIM13"/>
    <property type="match status" value="1"/>
</dbReference>
<evidence type="ECO:0000313" key="6">
    <source>
        <dbReference type="Proteomes" id="UP000017836"/>
    </source>
</evidence>
<dbReference type="AlphaFoldDB" id="W1PMG7"/>
<dbReference type="eggNOG" id="KOG4658">
    <property type="taxonomic scope" value="Eukaryota"/>
</dbReference>
<keyword evidence="2" id="KW-0547">Nucleotide-binding</keyword>
<dbReference type="GO" id="GO:0006952">
    <property type="term" value="P:defense response"/>
    <property type="evidence" value="ECO:0007669"/>
    <property type="project" value="UniProtKB-KW"/>
</dbReference>
<evidence type="ECO:0000259" key="4">
    <source>
        <dbReference type="Pfam" id="PF18052"/>
    </source>
</evidence>
<dbReference type="Pfam" id="PF18052">
    <property type="entry name" value="Rx_N"/>
    <property type="match status" value="1"/>
</dbReference>
<dbReference type="InterPro" id="IPR038005">
    <property type="entry name" value="RX-like_CC"/>
</dbReference>
<evidence type="ECO:0000256" key="3">
    <source>
        <dbReference type="ARBA" id="ARBA00022821"/>
    </source>
</evidence>
<accession>W1PMG7</accession>
<feature type="domain" description="Disease resistance N-terminal" evidence="4">
    <location>
        <begin position="5"/>
        <end position="87"/>
    </location>
</feature>
<dbReference type="EMBL" id="KI393463">
    <property type="protein sequence ID" value="ERN08360.1"/>
    <property type="molecule type" value="Genomic_DNA"/>
</dbReference>
<proteinExistence type="predicted"/>
<name>W1PMG7_AMBTC</name>
<dbReference type="Gramene" id="ERN08360">
    <property type="protein sequence ID" value="ERN08360"/>
    <property type="gene ID" value="AMTR_s00148p00037080"/>
</dbReference>
<evidence type="ECO:0000256" key="2">
    <source>
        <dbReference type="ARBA" id="ARBA00022741"/>
    </source>
</evidence>
<evidence type="ECO:0000256" key="1">
    <source>
        <dbReference type="ARBA" id="ARBA00022737"/>
    </source>
</evidence>
<keyword evidence="3" id="KW-0611">Plant defense</keyword>
<sequence>MADPVVSFLLQKLDKLLTEEVQLLGGVKDDIQWIKDELQIMKPFLNDADKIRERDSVVDAWVAQVRDVVYDAEDVLDNFILRIANIKRRGFIGNLITPVSSIKELYIPAKNCI</sequence>
<dbReference type="OMA" id="PPAMENV"/>